<feature type="active site" description="Proton donor" evidence="4">
    <location>
        <position position="48"/>
    </location>
</feature>
<dbReference type="PRINTS" id="PR00069">
    <property type="entry name" value="ALDKETRDTASE"/>
</dbReference>
<dbReference type="InterPro" id="IPR023210">
    <property type="entry name" value="NADP_OxRdtase_dom"/>
</dbReference>
<dbReference type="Proteomes" id="UP001210809">
    <property type="component" value="Unassembled WGS sequence"/>
</dbReference>
<organism evidence="8 9">
    <name type="scientific">[Eubacterium] siraeum</name>
    <dbReference type="NCBI Taxonomy" id="39492"/>
    <lineage>
        <taxon>Bacteria</taxon>
        <taxon>Bacillati</taxon>
        <taxon>Bacillota</taxon>
        <taxon>Clostridia</taxon>
        <taxon>Eubacteriales</taxon>
        <taxon>Oscillospiraceae</taxon>
        <taxon>Oscillospiraceae incertae sedis</taxon>
    </lineage>
</organism>
<dbReference type="InterPro" id="IPR018170">
    <property type="entry name" value="Aldo/ket_reductase_CS"/>
</dbReference>
<feature type="site" description="Lowers pKa of active site Tyr" evidence="6">
    <location>
        <position position="73"/>
    </location>
</feature>
<feature type="binding site" evidence="5">
    <location>
        <position position="106"/>
    </location>
    <ligand>
        <name>substrate</name>
    </ligand>
</feature>
<keyword evidence="3" id="KW-0560">Oxidoreductase</keyword>
<dbReference type="Pfam" id="PF00248">
    <property type="entry name" value="Aldo_ket_red"/>
    <property type="match status" value="1"/>
</dbReference>
<proteinExistence type="inferred from homology"/>
<sequence>MEYVTLNNGIKMPKLGYGVYQVSNEECERCVLDAISVGYRSIDTAQSYGNEEAVGNAINKCGVPREELFITTKVWITNGGYEKAKESLEESLRKLQTEYIDLVLIHQPFNDYYGTYRAMEEAYKEGWIRAIGVSNFYPDRLVDLCSFVEVKPAINQVETHIFQQQKAAHEYMEKYGVQHESWGPFAEGRNDFFTNPVLNEIGKKHGKSAAQVALRFLLQSDVVVIPKSTHKERMEENINVFDFALDASDMNAIRALDEKESLFFSHYDPAIAEMMIKHLSCLDLRSRII</sequence>
<dbReference type="EMBL" id="JAQLXW010000021">
    <property type="protein sequence ID" value="MDB8004779.1"/>
    <property type="molecule type" value="Genomic_DNA"/>
</dbReference>
<evidence type="ECO:0000313" key="8">
    <source>
        <dbReference type="EMBL" id="MDB8004779.1"/>
    </source>
</evidence>
<name>A0AAW6D2A1_9FIRM</name>
<feature type="domain" description="NADP-dependent oxidoreductase" evidence="7">
    <location>
        <begin position="20"/>
        <end position="257"/>
    </location>
</feature>
<reference evidence="8" key="1">
    <citation type="submission" date="2023-01" db="EMBL/GenBank/DDBJ databases">
        <title>Human gut microbiome strain richness.</title>
        <authorList>
            <person name="Chen-Liaw A."/>
        </authorList>
    </citation>
    <scope>NUCLEOTIDE SEQUENCE</scope>
    <source>
        <strain evidence="8">1001283st1_G1_1001283B150217_161031</strain>
    </source>
</reference>
<dbReference type="InterPro" id="IPR020471">
    <property type="entry name" value="AKR"/>
</dbReference>
<protein>
    <submittedName>
        <fullName evidence="8">Aldo/keto reductase</fullName>
    </submittedName>
</protein>
<evidence type="ECO:0000256" key="1">
    <source>
        <dbReference type="ARBA" id="ARBA00007905"/>
    </source>
</evidence>
<accession>A0AAW6D2A1</accession>
<keyword evidence="2" id="KW-0521">NADP</keyword>
<dbReference type="AlphaFoldDB" id="A0AAW6D2A1"/>
<dbReference type="PANTHER" id="PTHR43827">
    <property type="entry name" value="2,5-DIKETO-D-GLUCONIC ACID REDUCTASE"/>
    <property type="match status" value="1"/>
</dbReference>
<evidence type="ECO:0000256" key="3">
    <source>
        <dbReference type="ARBA" id="ARBA00023002"/>
    </source>
</evidence>
<evidence type="ECO:0000313" key="9">
    <source>
        <dbReference type="Proteomes" id="UP001210809"/>
    </source>
</evidence>
<dbReference type="CDD" id="cd19133">
    <property type="entry name" value="AKR_AKR5F1"/>
    <property type="match status" value="1"/>
</dbReference>
<dbReference type="InterPro" id="IPR036812">
    <property type="entry name" value="NAD(P)_OxRdtase_dom_sf"/>
</dbReference>
<dbReference type="PROSITE" id="PS00062">
    <property type="entry name" value="ALDOKETO_REDUCTASE_2"/>
    <property type="match status" value="1"/>
</dbReference>
<dbReference type="PANTHER" id="PTHR43827:SF3">
    <property type="entry name" value="NADP-DEPENDENT OXIDOREDUCTASE DOMAIN-CONTAINING PROTEIN"/>
    <property type="match status" value="1"/>
</dbReference>
<evidence type="ECO:0000256" key="5">
    <source>
        <dbReference type="PIRSR" id="PIRSR000097-2"/>
    </source>
</evidence>
<comment type="caution">
    <text evidence="8">The sequence shown here is derived from an EMBL/GenBank/DDBJ whole genome shotgun (WGS) entry which is preliminary data.</text>
</comment>
<dbReference type="SUPFAM" id="SSF51430">
    <property type="entry name" value="NAD(P)-linked oxidoreductase"/>
    <property type="match status" value="1"/>
</dbReference>
<evidence type="ECO:0000256" key="6">
    <source>
        <dbReference type="PIRSR" id="PIRSR000097-3"/>
    </source>
</evidence>
<comment type="similarity">
    <text evidence="1">Belongs to the aldo/keto reductase family.</text>
</comment>
<dbReference type="Gene3D" id="3.20.20.100">
    <property type="entry name" value="NADP-dependent oxidoreductase domain"/>
    <property type="match status" value="1"/>
</dbReference>
<dbReference type="PROSITE" id="PS00063">
    <property type="entry name" value="ALDOKETO_REDUCTASE_3"/>
    <property type="match status" value="1"/>
</dbReference>
<evidence type="ECO:0000259" key="7">
    <source>
        <dbReference type="Pfam" id="PF00248"/>
    </source>
</evidence>
<dbReference type="PROSITE" id="PS00798">
    <property type="entry name" value="ALDOKETO_REDUCTASE_1"/>
    <property type="match status" value="1"/>
</dbReference>
<gene>
    <name evidence="8" type="ORF">PNE09_12010</name>
</gene>
<dbReference type="GO" id="GO:0016616">
    <property type="term" value="F:oxidoreductase activity, acting on the CH-OH group of donors, NAD or NADP as acceptor"/>
    <property type="evidence" value="ECO:0007669"/>
    <property type="project" value="UniProtKB-ARBA"/>
</dbReference>
<evidence type="ECO:0000256" key="4">
    <source>
        <dbReference type="PIRSR" id="PIRSR000097-1"/>
    </source>
</evidence>
<dbReference type="PIRSF" id="PIRSF000097">
    <property type="entry name" value="AKR"/>
    <property type="match status" value="1"/>
</dbReference>
<evidence type="ECO:0000256" key="2">
    <source>
        <dbReference type="ARBA" id="ARBA00022857"/>
    </source>
</evidence>
<dbReference type="FunFam" id="3.20.20.100:FF:000015">
    <property type="entry name" value="Oxidoreductase, aldo/keto reductase family"/>
    <property type="match status" value="1"/>
</dbReference>